<protein>
    <submittedName>
        <fullName evidence="2">Phage virion morphogenesis protein</fullName>
    </submittedName>
</protein>
<dbReference type="AlphaFoldDB" id="F3YW17"/>
<gene>
    <name evidence="2" type="ORF">Desaf_0695</name>
</gene>
<dbReference type="STRING" id="690850.Desaf_0695"/>
<evidence type="ECO:0000313" key="3">
    <source>
        <dbReference type="Proteomes" id="UP000007844"/>
    </source>
</evidence>
<dbReference type="InterPro" id="IPR006522">
    <property type="entry name" value="Phage_virion_morphogenesis"/>
</dbReference>
<name>F3YW17_DESAF</name>
<dbReference type="HOGENOM" id="CLU_117141_2_0_7"/>
<dbReference type="Pfam" id="PF05069">
    <property type="entry name" value="Phage_tail_S"/>
    <property type="match status" value="1"/>
</dbReference>
<dbReference type="Proteomes" id="UP000007844">
    <property type="component" value="Chromosome"/>
</dbReference>
<accession>F3YW17</accession>
<feature type="compositionally biased region" description="Basic and acidic residues" evidence="1">
    <location>
        <begin position="41"/>
        <end position="53"/>
    </location>
</feature>
<dbReference type="RefSeq" id="WP_014258883.1">
    <property type="nucleotide sequence ID" value="NC_016629.1"/>
</dbReference>
<keyword evidence="3" id="KW-1185">Reference proteome</keyword>
<sequence length="154" mass="16630">MSVSLQVDLSGVDRLAKRLERLRHLDTRTLLDEVGAAVESQTRRRITDEKEGPDGTPWPAWSPGYAETRHAGHSLLVGEGDLGDSVTYAVGLGGDFVEAGTNLIYGAIHQFGGQAGRKRAATIPARPYLGLSEGNESELASLVDDWADRQMESL</sequence>
<reference evidence="2 3" key="1">
    <citation type="journal article" date="2011" name="J. Bacteriol.">
        <title>Genome sequence of the mercury-methylating and pleomorphic Desulfovibrio africanus Strain Walvis Bay.</title>
        <authorList>
            <person name="Brown S.D."/>
            <person name="Wall J.D."/>
            <person name="Kucken A.M."/>
            <person name="Gilmour C.C."/>
            <person name="Podar M."/>
            <person name="Brandt C.C."/>
            <person name="Teshima H."/>
            <person name="Detter J.C."/>
            <person name="Han C.S."/>
            <person name="Land M.L."/>
            <person name="Lucas S."/>
            <person name="Han J."/>
            <person name="Pennacchio L."/>
            <person name="Nolan M."/>
            <person name="Pitluck S."/>
            <person name="Woyke T."/>
            <person name="Goodwin L."/>
            <person name="Palumbo A.V."/>
            <person name="Elias D.A."/>
        </authorList>
    </citation>
    <scope>NUCLEOTIDE SEQUENCE [LARGE SCALE GENOMIC DNA]</scope>
    <source>
        <strain evidence="2 3">Walvis Bay</strain>
    </source>
</reference>
<feature type="region of interest" description="Disordered" evidence="1">
    <location>
        <begin position="39"/>
        <end position="64"/>
    </location>
</feature>
<dbReference type="NCBIfam" id="TIGR01635">
    <property type="entry name" value="tail_comp_S"/>
    <property type="match status" value="1"/>
</dbReference>
<proteinExistence type="predicted"/>
<dbReference type="eggNOG" id="COG5005">
    <property type="taxonomic scope" value="Bacteria"/>
</dbReference>
<evidence type="ECO:0000313" key="2">
    <source>
        <dbReference type="EMBL" id="EGJ49047.1"/>
    </source>
</evidence>
<dbReference type="KEGG" id="daf:Desaf_0695"/>
<dbReference type="EMBL" id="CP003221">
    <property type="protein sequence ID" value="EGJ49047.1"/>
    <property type="molecule type" value="Genomic_DNA"/>
</dbReference>
<evidence type="ECO:0000256" key="1">
    <source>
        <dbReference type="SAM" id="MobiDB-lite"/>
    </source>
</evidence>
<organism evidence="2 3">
    <name type="scientific">Desulfocurvibacter africanus subsp. africanus str. Walvis Bay</name>
    <dbReference type="NCBI Taxonomy" id="690850"/>
    <lineage>
        <taxon>Bacteria</taxon>
        <taxon>Pseudomonadati</taxon>
        <taxon>Thermodesulfobacteriota</taxon>
        <taxon>Desulfovibrionia</taxon>
        <taxon>Desulfovibrionales</taxon>
        <taxon>Desulfovibrionaceae</taxon>
        <taxon>Desulfocurvibacter</taxon>
    </lineage>
</organism>